<protein>
    <submittedName>
        <fullName evidence="3">Uncharacterized protein</fullName>
    </submittedName>
</protein>
<accession>A0A8S1T0F7</accession>
<evidence type="ECO:0000313" key="4">
    <source>
        <dbReference type="Proteomes" id="UP000683925"/>
    </source>
</evidence>
<name>A0A8S1T0F7_PAROT</name>
<feature type="coiled-coil region" evidence="1">
    <location>
        <begin position="117"/>
        <end position="144"/>
    </location>
</feature>
<comment type="caution">
    <text evidence="3">The sequence shown here is derived from an EMBL/GenBank/DDBJ whole genome shotgun (WGS) entry which is preliminary data.</text>
</comment>
<dbReference type="OMA" id="QRDWIEF"/>
<dbReference type="Proteomes" id="UP000683925">
    <property type="component" value="Unassembled WGS sequence"/>
</dbReference>
<keyword evidence="4" id="KW-1185">Reference proteome</keyword>
<keyword evidence="1" id="KW-0175">Coiled coil</keyword>
<feature type="region of interest" description="Disordered" evidence="2">
    <location>
        <begin position="163"/>
        <end position="182"/>
    </location>
</feature>
<sequence length="303" mass="35858">MKLHHRQFKLAQSNNKNELLNCQGQKQNNNNHRQKLLLFEKPDVDQGLQTQEKPLENKLKKVPSYQNQKLLPQEEIEGQHKIGLKQNYSFRRKLVPQGFQQLISPRVQSPYDQRDWIEFLSKQNEKLLEENEIKQKIINQLLESQTQPQKISNLNSPRLQQLSLQQPPKSVETKKVTSQVSRLPQIKTPQPNLKHRIEAKETEQSQDESTKLFQCFSPHAINQQNWSFGKQLNFDDEKIEEKQNQQWQVAPSNGNQLKSTFQNKFNQKYSHPVIQIKTNFSKPLLKLPQEFHLQTWNTKQQFI</sequence>
<gene>
    <name evidence="3" type="ORF">POCTA_138.1.T0160437</name>
</gene>
<evidence type="ECO:0000256" key="2">
    <source>
        <dbReference type="SAM" id="MobiDB-lite"/>
    </source>
</evidence>
<dbReference type="EMBL" id="CAJJDP010000016">
    <property type="protein sequence ID" value="CAD8144966.1"/>
    <property type="molecule type" value="Genomic_DNA"/>
</dbReference>
<organism evidence="3 4">
    <name type="scientific">Paramecium octaurelia</name>
    <dbReference type="NCBI Taxonomy" id="43137"/>
    <lineage>
        <taxon>Eukaryota</taxon>
        <taxon>Sar</taxon>
        <taxon>Alveolata</taxon>
        <taxon>Ciliophora</taxon>
        <taxon>Intramacronucleata</taxon>
        <taxon>Oligohymenophorea</taxon>
        <taxon>Peniculida</taxon>
        <taxon>Parameciidae</taxon>
        <taxon>Paramecium</taxon>
    </lineage>
</organism>
<evidence type="ECO:0000313" key="3">
    <source>
        <dbReference type="EMBL" id="CAD8144966.1"/>
    </source>
</evidence>
<dbReference type="OrthoDB" id="304363at2759"/>
<dbReference type="AlphaFoldDB" id="A0A8S1T0F7"/>
<proteinExistence type="predicted"/>
<evidence type="ECO:0000256" key="1">
    <source>
        <dbReference type="SAM" id="Coils"/>
    </source>
</evidence>
<reference evidence="3" key="1">
    <citation type="submission" date="2021-01" db="EMBL/GenBank/DDBJ databases">
        <authorList>
            <consortium name="Genoscope - CEA"/>
            <person name="William W."/>
        </authorList>
    </citation>
    <scope>NUCLEOTIDE SEQUENCE</scope>
</reference>